<dbReference type="FunCoup" id="Q23RU6">
    <property type="interactions" value="419"/>
</dbReference>
<dbReference type="Pfam" id="PF00270">
    <property type="entry name" value="DEAD"/>
    <property type="match status" value="1"/>
</dbReference>
<dbReference type="PIRSF" id="PIRSF005198">
    <property type="entry name" value="Antiviral_helicase_SKI2"/>
    <property type="match status" value="1"/>
</dbReference>
<name>Q23RU6_TETTS</name>
<dbReference type="PROSITE" id="PS00018">
    <property type="entry name" value="EF_HAND_1"/>
    <property type="match status" value="1"/>
</dbReference>
<dbReference type="HOGENOM" id="CLU_002902_1_4_1"/>
<dbReference type="GO" id="GO:0016787">
    <property type="term" value="F:hydrolase activity"/>
    <property type="evidence" value="ECO:0007669"/>
    <property type="project" value="UniProtKB-KW"/>
</dbReference>
<dbReference type="Pfam" id="PF08148">
    <property type="entry name" value="DSHCT"/>
    <property type="match status" value="1"/>
</dbReference>
<dbReference type="PANTHER" id="PTHR12131">
    <property type="entry name" value="ATP-DEPENDENT RNA AND DNA HELICASE"/>
    <property type="match status" value="1"/>
</dbReference>
<gene>
    <name evidence="8" type="ORF">TTHERM_00628520</name>
</gene>
<dbReference type="InterPro" id="IPR018247">
    <property type="entry name" value="EF_Hand_1_Ca_BS"/>
</dbReference>
<evidence type="ECO:0000256" key="1">
    <source>
        <dbReference type="ARBA" id="ARBA00022741"/>
    </source>
</evidence>
<keyword evidence="4" id="KW-0067">ATP-binding</keyword>
<dbReference type="GO" id="GO:0005524">
    <property type="term" value="F:ATP binding"/>
    <property type="evidence" value="ECO:0007669"/>
    <property type="project" value="UniProtKB-KW"/>
</dbReference>
<feature type="domain" description="Helicase C-terminal" evidence="7">
    <location>
        <begin position="703"/>
        <end position="907"/>
    </location>
</feature>
<dbReference type="OrthoDB" id="64767at2759"/>
<dbReference type="EMBL" id="GG662641">
    <property type="protein sequence ID" value="EAR99293.2"/>
    <property type="molecule type" value="Genomic_DNA"/>
</dbReference>
<organism evidence="8 9">
    <name type="scientific">Tetrahymena thermophila (strain SB210)</name>
    <dbReference type="NCBI Taxonomy" id="312017"/>
    <lineage>
        <taxon>Eukaryota</taxon>
        <taxon>Sar</taxon>
        <taxon>Alveolata</taxon>
        <taxon>Ciliophora</taxon>
        <taxon>Intramacronucleata</taxon>
        <taxon>Oligohymenophorea</taxon>
        <taxon>Hymenostomatida</taxon>
        <taxon>Tetrahymenina</taxon>
        <taxon>Tetrahymenidae</taxon>
        <taxon>Tetrahymena</taxon>
    </lineage>
</organism>
<feature type="domain" description="Helicase ATP-binding" evidence="6">
    <location>
        <begin position="434"/>
        <end position="591"/>
    </location>
</feature>
<evidence type="ECO:0000259" key="6">
    <source>
        <dbReference type="PROSITE" id="PS51192"/>
    </source>
</evidence>
<dbReference type="InterPro" id="IPR027417">
    <property type="entry name" value="P-loop_NTPase"/>
</dbReference>
<dbReference type="RefSeq" id="XP_001019538.2">
    <property type="nucleotide sequence ID" value="XM_001019538.2"/>
</dbReference>
<dbReference type="eggNOG" id="KOG0947">
    <property type="taxonomic scope" value="Eukaryota"/>
</dbReference>
<dbReference type="STRING" id="312017.Q23RU6"/>
<sequence length="1415" mass="166523">MNGQEDQLLQAFDWLIYANQSRIPKILDFEQQLFQFDVKDQALPSHFQVVINNPERQNTQLYLNNHFTSVHYEESFADLKYIKKGQLERRILKDIYEHDVDLMGFQFDQNQVESEMLDIGYKRALDEVDLHLKNPFTTTFSYDYMDNEFTGFQDQMVQNNSFKNYSTDQSQDNTQQQQKGQQLLNEYYNQGNASQEINAQQVQGYQSQNNIVEDFQVLGNQVEQYLAELRQKQQSIKNRINIPQLSLEDLIKVNKFSRVLSIFQKAGQKEAKKHKVIQKSTVDMDPEEIFKQLKSEWVEEQKEEEELKQSYELQILANLDFDVMIDKVEEKIQFEEQQLLEKVKKMQEELKSQSFEMQEDQIYSLGQQNKMEQFNKIKLVDTQEINEKKLQLSSSYDWAVEDQFNLAKFYEEVPKEKMAQQYPFELDAFQKRSVYRIERKESVFVCAHTSAGKTVVAEYAIAISKKLNRKAIYTSPIKALSNQKYRDFKQKYGDDVGLVTGDVQLNPNANCLIVTTEILRNMLYRNNDIIRDIEWVIFDEVHYLNNPERGLVWEETIIMLPETVGFVMLSATVPNYMEFANWVGRTKKRKIYVQKTDFRPVPLEHSIYLNGSIEVIKQGDNRFNATDYDQFKNRIIKTYMNQKNQLTAQKKSLKLEKYQKGILKNTNTSMRNKRTMKAITEKFIKSTDEDDYNSSSSTNEGFNLMQLLIKCQNENLLPCVIFCFSKRKIDEIANQIKQLNFCDYEETVRIEYYFRQCSRKIKSRDLNVPQIQTIKDLLLRGIGIHHGDVIPFMKEVVEILFSQSLIKVLIATETFAMGINMPTKTVIFHSLKKFDSSGERLLNSSEFTQMSGRAGRRGLDVKGNVIIFVNSIEQLPSKNDLNIIMDTKGQYLESKFKITYETIINLLNSNVLNVIDMMKKSYQENHKYAQLPNNIKKIKELKLKYLELKNMKCKLQPPGIDELPIEKYIQSSQIMRQLNKNYFQQVKTYMVEKMELPSYCVMYDDVYKFYFGMIIYINLKDKYEDRFLYVLYVDSIDVQQGPIFNFQEDAFHSHVVENHHYCDESNDYKEYTYKIFKLPVSCICKIYEDDPGIEDGELEDQEYVQSCVKLLISKKNQFKEVFLSEEISSKKMKRKKFLDMKFQNTTDISKSALNNNLDSIQTSLCHQCDIKDLHISQVFERKQIKTDLEELIKKVDENDLNQRTSFESKLKILKRFGYVDLVNKPTFKARIAKEIQNIYVTEVIFQESLESLEECDIAALLSGFVCQAKSKSAVKYDPIDDFSPFYPNYDNFMESYLEIIQSVKAVISYECQFGVIQCGNEDDYMFDQVYIRDLIEVVYQWMNGMDFQNICEMTSIQEGAIVRSFLRLENLLKNVRNGYIIMGNYAMGVKLDRCMEMLKKDIIFSKSLYLDQDDH</sequence>
<proteinExistence type="predicted"/>
<dbReference type="GO" id="GO:0055087">
    <property type="term" value="C:Ski complex"/>
    <property type="evidence" value="ECO:0007669"/>
    <property type="project" value="TreeGrafter"/>
</dbReference>
<keyword evidence="1" id="KW-0547">Nucleotide-binding</keyword>
<dbReference type="Pfam" id="PF00271">
    <property type="entry name" value="Helicase_C"/>
    <property type="match status" value="1"/>
</dbReference>
<dbReference type="InterPro" id="IPR016438">
    <property type="entry name" value="SKI2-like"/>
</dbReference>
<dbReference type="InterPro" id="IPR011545">
    <property type="entry name" value="DEAD/DEAH_box_helicase_dom"/>
</dbReference>
<dbReference type="Proteomes" id="UP000009168">
    <property type="component" value="Unassembled WGS sequence"/>
</dbReference>
<keyword evidence="2" id="KW-0378">Hydrolase</keyword>
<dbReference type="GeneID" id="7846213"/>
<dbReference type="CDD" id="cd18795">
    <property type="entry name" value="SF2_C_Ski2"/>
    <property type="match status" value="1"/>
</dbReference>
<evidence type="ECO:0000313" key="9">
    <source>
        <dbReference type="Proteomes" id="UP000009168"/>
    </source>
</evidence>
<dbReference type="InParanoid" id="Q23RU6"/>
<dbReference type="SUPFAM" id="SSF52540">
    <property type="entry name" value="P-loop containing nucleoside triphosphate hydrolases"/>
    <property type="match status" value="1"/>
</dbReference>
<dbReference type="GO" id="GO:0003723">
    <property type="term" value="F:RNA binding"/>
    <property type="evidence" value="ECO:0007669"/>
    <property type="project" value="InterPro"/>
</dbReference>
<dbReference type="KEGG" id="tet:TTHERM_00628520"/>
<evidence type="ECO:0000256" key="5">
    <source>
        <dbReference type="SAM" id="Coils"/>
    </source>
</evidence>
<feature type="coiled-coil region" evidence="5">
    <location>
        <begin position="325"/>
        <end position="356"/>
    </location>
</feature>
<evidence type="ECO:0000259" key="7">
    <source>
        <dbReference type="PROSITE" id="PS51194"/>
    </source>
</evidence>
<dbReference type="Gene3D" id="1.10.3380.30">
    <property type="match status" value="1"/>
</dbReference>
<dbReference type="PROSITE" id="PS51192">
    <property type="entry name" value="HELICASE_ATP_BIND_1"/>
    <property type="match status" value="1"/>
</dbReference>
<accession>Q23RU6</accession>
<dbReference type="InterPro" id="IPR012961">
    <property type="entry name" value="Ski2/MTR4_C"/>
</dbReference>
<dbReference type="GO" id="GO:0070478">
    <property type="term" value="P:nuclear-transcribed mRNA catabolic process, 3'-5' exonucleolytic nonsense-mediated decay"/>
    <property type="evidence" value="ECO:0007669"/>
    <property type="project" value="TreeGrafter"/>
</dbReference>
<evidence type="ECO:0000256" key="4">
    <source>
        <dbReference type="ARBA" id="ARBA00022840"/>
    </source>
</evidence>
<dbReference type="GO" id="GO:0003724">
    <property type="term" value="F:RNA helicase activity"/>
    <property type="evidence" value="ECO:0007669"/>
    <property type="project" value="InterPro"/>
</dbReference>
<dbReference type="Gene3D" id="3.40.50.300">
    <property type="entry name" value="P-loop containing nucleotide triphosphate hydrolases"/>
    <property type="match status" value="2"/>
</dbReference>
<keyword evidence="3 8" id="KW-0347">Helicase</keyword>
<dbReference type="SMART" id="SM00490">
    <property type="entry name" value="HELICc"/>
    <property type="match status" value="1"/>
</dbReference>
<protein>
    <submittedName>
        <fullName evidence="8">DEAD/DEAH-box helicase family protein</fullName>
    </submittedName>
</protein>
<dbReference type="SMART" id="SM00487">
    <property type="entry name" value="DEXDc"/>
    <property type="match status" value="1"/>
</dbReference>
<dbReference type="PANTHER" id="PTHR12131:SF1">
    <property type="entry name" value="ATP-DEPENDENT RNA HELICASE SUPV3L1, MITOCHONDRIAL-RELATED"/>
    <property type="match status" value="1"/>
</dbReference>
<dbReference type="SMART" id="SM01142">
    <property type="entry name" value="DSHCT"/>
    <property type="match status" value="1"/>
</dbReference>
<keyword evidence="9" id="KW-1185">Reference proteome</keyword>
<dbReference type="FunFam" id="3.40.50.300:FF:000354">
    <property type="entry name" value="ATP-dependent RNA helicase SKI2"/>
    <property type="match status" value="1"/>
</dbReference>
<reference evidence="9" key="1">
    <citation type="journal article" date="2006" name="PLoS Biol.">
        <title>Macronuclear genome sequence of the ciliate Tetrahymena thermophila, a model eukaryote.</title>
        <authorList>
            <person name="Eisen J.A."/>
            <person name="Coyne R.S."/>
            <person name="Wu M."/>
            <person name="Wu D."/>
            <person name="Thiagarajan M."/>
            <person name="Wortman J.R."/>
            <person name="Badger J.H."/>
            <person name="Ren Q."/>
            <person name="Amedeo P."/>
            <person name="Jones K.M."/>
            <person name="Tallon L.J."/>
            <person name="Delcher A.L."/>
            <person name="Salzberg S.L."/>
            <person name="Silva J.C."/>
            <person name="Haas B.J."/>
            <person name="Majoros W.H."/>
            <person name="Farzad M."/>
            <person name="Carlton J.M."/>
            <person name="Smith R.K. Jr."/>
            <person name="Garg J."/>
            <person name="Pearlman R.E."/>
            <person name="Karrer K.M."/>
            <person name="Sun L."/>
            <person name="Manning G."/>
            <person name="Elde N.C."/>
            <person name="Turkewitz A.P."/>
            <person name="Asai D.J."/>
            <person name="Wilkes D.E."/>
            <person name="Wang Y."/>
            <person name="Cai H."/>
            <person name="Collins K."/>
            <person name="Stewart B.A."/>
            <person name="Lee S.R."/>
            <person name="Wilamowska K."/>
            <person name="Weinberg Z."/>
            <person name="Ruzzo W.L."/>
            <person name="Wloga D."/>
            <person name="Gaertig J."/>
            <person name="Frankel J."/>
            <person name="Tsao C.-C."/>
            <person name="Gorovsky M.A."/>
            <person name="Keeling P.J."/>
            <person name="Waller R.F."/>
            <person name="Patron N.J."/>
            <person name="Cherry J.M."/>
            <person name="Stover N.A."/>
            <person name="Krieger C.J."/>
            <person name="del Toro C."/>
            <person name="Ryder H.F."/>
            <person name="Williamson S.C."/>
            <person name="Barbeau R.A."/>
            <person name="Hamilton E.P."/>
            <person name="Orias E."/>
        </authorList>
    </citation>
    <scope>NUCLEOTIDE SEQUENCE [LARGE SCALE GENOMIC DNA]</scope>
    <source>
        <strain evidence="9">SB210</strain>
    </source>
</reference>
<evidence type="ECO:0000256" key="3">
    <source>
        <dbReference type="ARBA" id="ARBA00022806"/>
    </source>
</evidence>
<dbReference type="PROSITE" id="PS51194">
    <property type="entry name" value="HELICASE_CTER"/>
    <property type="match status" value="1"/>
</dbReference>
<dbReference type="InterPro" id="IPR001650">
    <property type="entry name" value="Helicase_C-like"/>
</dbReference>
<evidence type="ECO:0000256" key="2">
    <source>
        <dbReference type="ARBA" id="ARBA00022801"/>
    </source>
</evidence>
<dbReference type="InterPro" id="IPR014001">
    <property type="entry name" value="Helicase_ATP-bd"/>
</dbReference>
<dbReference type="InterPro" id="IPR050699">
    <property type="entry name" value="RNA-DNA_Helicase"/>
</dbReference>
<evidence type="ECO:0000313" key="8">
    <source>
        <dbReference type="EMBL" id="EAR99293.2"/>
    </source>
</evidence>
<keyword evidence="5" id="KW-0175">Coiled coil</keyword>